<feature type="domain" description="DNA2/NAM7 helicase helicase" evidence="1">
    <location>
        <begin position="3"/>
        <end position="41"/>
    </location>
</feature>
<name>A0ABX7ASL6_9BACI</name>
<dbReference type="InterPro" id="IPR027417">
    <property type="entry name" value="P-loop_NTPase"/>
</dbReference>
<dbReference type="Pfam" id="PF13086">
    <property type="entry name" value="AAA_11"/>
    <property type="match status" value="1"/>
</dbReference>
<evidence type="ECO:0000313" key="3">
    <source>
        <dbReference type="Proteomes" id="UP000596049"/>
    </source>
</evidence>
<proteinExistence type="predicted"/>
<protein>
    <recommendedName>
        <fullName evidence="1">DNA2/NAM7 helicase helicase domain-containing protein</fullName>
    </recommendedName>
</protein>
<dbReference type="RefSeq" id="WP_143114753.1">
    <property type="nucleotide sequence ID" value="NZ_CP067341.1"/>
</dbReference>
<dbReference type="EMBL" id="CP067341">
    <property type="protein sequence ID" value="QQP12943.1"/>
    <property type="molecule type" value="Genomic_DNA"/>
</dbReference>
<accession>A0ABX7ASL6</accession>
<gene>
    <name evidence="2" type="ORF">FJQ98_02335</name>
</gene>
<reference evidence="2 3" key="1">
    <citation type="submission" date="2020-01" db="EMBL/GenBank/DDBJ databases">
        <authorList>
            <person name="Liu G."/>
            <person name="Liu B."/>
        </authorList>
    </citation>
    <scope>NUCLEOTIDE SEQUENCE [LARGE SCALE GENOMIC DNA]</scope>
    <source>
        <strain evidence="2 3">FJAT-51161</strain>
    </source>
</reference>
<dbReference type="Proteomes" id="UP000596049">
    <property type="component" value="Chromosome"/>
</dbReference>
<keyword evidence="3" id="KW-1185">Reference proteome</keyword>
<evidence type="ECO:0000259" key="1">
    <source>
        <dbReference type="Pfam" id="PF13086"/>
    </source>
</evidence>
<evidence type="ECO:0000313" key="2">
    <source>
        <dbReference type="EMBL" id="QQP12943.1"/>
    </source>
</evidence>
<dbReference type="Gene3D" id="3.40.50.300">
    <property type="entry name" value="P-loop containing nucleotide triphosphate hydrolases"/>
    <property type="match status" value="1"/>
</dbReference>
<sequence length="44" mass="4972">MHSTCVGIASNHNLKNLTYYWVIVDEAARATAPELILPLKTIRF</sequence>
<organism evidence="2 3">
    <name type="scientific">Lysinibacillus agricola</name>
    <dbReference type="NCBI Taxonomy" id="2590012"/>
    <lineage>
        <taxon>Bacteria</taxon>
        <taxon>Bacillati</taxon>
        <taxon>Bacillota</taxon>
        <taxon>Bacilli</taxon>
        <taxon>Bacillales</taxon>
        <taxon>Bacillaceae</taxon>
        <taxon>Lysinibacillus</taxon>
    </lineage>
</organism>
<dbReference type="InterPro" id="IPR041677">
    <property type="entry name" value="DNA2/NAM7_AAA_11"/>
</dbReference>